<dbReference type="PANTHER" id="PTHR11955">
    <property type="entry name" value="FATTY ACID BINDING PROTEIN"/>
    <property type="match status" value="1"/>
</dbReference>
<evidence type="ECO:0000256" key="2">
    <source>
        <dbReference type="ARBA" id="ARBA00008390"/>
    </source>
</evidence>
<dbReference type="OrthoDB" id="9971011at2759"/>
<evidence type="ECO:0000256" key="7">
    <source>
        <dbReference type="SAM" id="Phobius"/>
    </source>
</evidence>
<comment type="subcellular location">
    <subcellularLocation>
        <location evidence="1 6">Cytoplasm</location>
    </subcellularLocation>
</comment>
<protein>
    <recommendedName>
        <fullName evidence="6">Fatty acid-binding protein, liver</fullName>
        <shortName evidence="6">L-FABP</shortName>
    </recommendedName>
    <alternativeName>
        <fullName evidence="6">Liver-type fatty acid-binding protein</fullName>
    </alternativeName>
</protein>
<dbReference type="GO" id="GO:0005504">
    <property type="term" value="F:fatty acid binding"/>
    <property type="evidence" value="ECO:0007669"/>
    <property type="project" value="UniProtKB-UniRule"/>
</dbReference>
<name>A0A9R0A0D2_CYPCA</name>
<dbReference type="InterPro" id="IPR000463">
    <property type="entry name" value="Fatty_acid-bd"/>
</dbReference>
<dbReference type="CDD" id="cd19444">
    <property type="entry name" value="FABP1"/>
    <property type="match status" value="1"/>
</dbReference>
<evidence type="ECO:0000256" key="4">
    <source>
        <dbReference type="ARBA" id="ARBA00022490"/>
    </source>
</evidence>
<organism evidence="9">
    <name type="scientific">Cyprinus carpio</name>
    <name type="common">Common carp</name>
    <dbReference type="NCBI Taxonomy" id="7962"/>
    <lineage>
        <taxon>Eukaryota</taxon>
        <taxon>Metazoa</taxon>
        <taxon>Chordata</taxon>
        <taxon>Craniata</taxon>
        <taxon>Vertebrata</taxon>
        <taxon>Euteleostomi</taxon>
        <taxon>Actinopterygii</taxon>
        <taxon>Neopterygii</taxon>
        <taxon>Teleostei</taxon>
        <taxon>Ostariophysi</taxon>
        <taxon>Cypriniformes</taxon>
        <taxon>Cyprinidae</taxon>
        <taxon>Cyprininae</taxon>
        <taxon>Cyprinus</taxon>
    </lineage>
</organism>
<evidence type="ECO:0000256" key="5">
    <source>
        <dbReference type="ARBA" id="ARBA00023121"/>
    </source>
</evidence>
<reference evidence="9" key="1">
    <citation type="submission" date="2025-08" db="UniProtKB">
        <authorList>
            <consortium name="RefSeq"/>
        </authorList>
    </citation>
    <scope>IDENTIFICATION</scope>
    <source>
        <tissue evidence="9">Muscle</tissue>
    </source>
</reference>
<keyword evidence="7" id="KW-1133">Transmembrane helix</keyword>
<proteinExistence type="inferred from homology"/>
<evidence type="ECO:0000259" key="8">
    <source>
        <dbReference type="PROSITE" id="PS00214"/>
    </source>
</evidence>
<sequence length="200" mass="22544">MKQTLIEHRCSENRLSKPNTAFLQSLSPGPDLKKLTLLMDFSGKYQLESHENFEAFMKAVGLPDDEIEKGKDIKSISEIHQDGKDFKVTVTAGTKVVLYSFTVGEECELETFTGEKAKSVVHMDGNKLRVCVKGIESLTELNGDTIINVRLNTIIIITFIIITFIIITFITVQHLKLNPVSFQVLTFDGIVYKRFSIRIS</sequence>
<dbReference type="Proteomes" id="UP001155660">
    <property type="component" value="Chromosome B5"/>
</dbReference>
<keyword evidence="7" id="KW-0812">Transmembrane</keyword>
<dbReference type="Pfam" id="PF14651">
    <property type="entry name" value="Lipocalin_7"/>
    <property type="match status" value="1"/>
</dbReference>
<dbReference type="GO" id="GO:0005737">
    <property type="term" value="C:cytoplasm"/>
    <property type="evidence" value="ECO:0007669"/>
    <property type="project" value="UniProtKB-SubCell"/>
</dbReference>
<dbReference type="FunFam" id="2.40.128.20:FF:000006">
    <property type="entry name" value="Fatty acid-binding protein, liver"/>
    <property type="match status" value="1"/>
</dbReference>
<comment type="function">
    <text evidence="6">Binds free fatty acids and their coenzyme A derivatives, bilirubin, and some other small molecules in the cytoplasm. Involved in intracellular lipid transport.</text>
</comment>
<dbReference type="AlphaFoldDB" id="A0A9R0A0D2"/>
<dbReference type="GeneID" id="109079359"/>
<gene>
    <name evidence="9" type="primary">LOC109079359</name>
</gene>
<accession>A0A9R0A0D2</accession>
<comment type="similarity">
    <text evidence="2 6">Belongs to the calycin superfamily. Fatty-acid binding protein (FABP) family.</text>
</comment>
<dbReference type="RefSeq" id="XP_042579426.1">
    <property type="nucleotide sequence ID" value="XM_042723492.1"/>
</dbReference>
<dbReference type="PROSITE" id="PS00214">
    <property type="entry name" value="FABP"/>
    <property type="match status" value="1"/>
</dbReference>
<keyword evidence="7" id="KW-0472">Membrane</keyword>
<comment type="domain">
    <text evidence="6">Forms a beta-barrel structure that accommodates hydrophobic ligands in its interior.</text>
</comment>
<feature type="transmembrane region" description="Helical" evidence="7">
    <location>
        <begin position="151"/>
        <end position="172"/>
    </location>
</feature>
<dbReference type="InterPro" id="IPR031259">
    <property type="entry name" value="ILBP"/>
</dbReference>
<dbReference type="KEGG" id="ccar:109079359"/>
<keyword evidence="4 6" id="KW-0963">Cytoplasm</keyword>
<feature type="domain" description="Cytosolic fatty-acid binding proteins" evidence="8">
    <location>
        <begin position="43"/>
        <end position="60"/>
    </location>
</feature>
<evidence type="ECO:0000256" key="3">
    <source>
        <dbReference type="ARBA" id="ARBA00022448"/>
    </source>
</evidence>
<evidence type="ECO:0000313" key="9">
    <source>
        <dbReference type="RefSeq" id="XP_042579426.1"/>
    </source>
</evidence>
<dbReference type="GO" id="GO:0015908">
    <property type="term" value="P:fatty acid transport"/>
    <property type="evidence" value="ECO:0007669"/>
    <property type="project" value="UniProtKB-UniRule"/>
</dbReference>
<evidence type="ECO:0000256" key="1">
    <source>
        <dbReference type="ARBA" id="ARBA00004496"/>
    </source>
</evidence>
<keyword evidence="5 6" id="KW-0446">Lipid-binding</keyword>
<evidence type="ECO:0000256" key="6">
    <source>
        <dbReference type="RuleBase" id="RU369022"/>
    </source>
</evidence>
<keyword evidence="3 6" id="KW-0813">Transport</keyword>